<dbReference type="HOGENOM" id="CLU_080936_2_2_9"/>
<dbReference type="PIRSF" id="PIRSF012565">
    <property type="entry name" value="DUF1027"/>
    <property type="match status" value="1"/>
</dbReference>
<dbReference type="InterPro" id="IPR009370">
    <property type="entry name" value="YutD-like"/>
</dbReference>
<keyword evidence="1" id="KW-1015">Disulfide bond</keyword>
<accession>W1Q4V2</accession>
<protein>
    <recommendedName>
        <fullName evidence="5">DUF1027 domain-containing protein</fullName>
    </recommendedName>
</protein>
<dbReference type="AlphaFoldDB" id="W1Q4V2"/>
<dbReference type="RefSeq" id="WP_023392275.1">
    <property type="nucleotide sequence ID" value="NZ_KI535341.1"/>
</dbReference>
<evidence type="ECO:0000313" key="4">
    <source>
        <dbReference type="Proteomes" id="UP000019050"/>
    </source>
</evidence>
<dbReference type="GeneID" id="84817307"/>
<reference evidence="3" key="1">
    <citation type="submission" date="2013-06" db="EMBL/GenBank/DDBJ databases">
        <authorList>
            <person name="Weinstock G."/>
            <person name="Sodergren E."/>
            <person name="Clifton S."/>
            <person name="Fulton L."/>
            <person name="Fulton B."/>
            <person name="Courtney L."/>
            <person name="Fronick C."/>
            <person name="Harrison M."/>
            <person name="Strong C."/>
            <person name="Farmer C."/>
            <person name="Delahaunty K."/>
            <person name="Markovic C."/>
            <person name="Hall O."/>
            <person name="Minx P."/>
            <person name="Tomlinson C."/>
            <person name="Mitreva M."/>
            <person name="Nelson J."/>
            <person name="Hou S."/>
            <person name="Wollam A."/>
            <person name="Pepin K.H."/>
            <person name="Johnson M."/>
            <person name="Bhonagiri V."/>
            <person name="Nash W.E."/>
            <person name="Warren W."/>
            <person name="Chinwalla A."/>
            <person name="Mardis E.R."/>
            <person name="Wilson R.K."/>
        </authorList>
    </citation>
    <scope>NUCLEOTIDE SEQUENCE [LARGE SCALE GENOMIC DNA]</scope>
    <source>
        <strain evidence="3">ATCC 49176</strain>
    </source>
</reference>
<name>W1Q4V2_ABIDE</name>
<feature type="compositionally biased region" description="Low complexity" evidence="2">
    <location>
        <begin position="195"/>
        <end position="205"/>
    </location>
</feature>
<feature type="compositionally biased region" description="Basic residues" evidence="2">
    <location>
        <begin position="178"/>
        <end position="189"/>
    </location>
</feature>
<evidence type="ECO:0000313" key="3">
    <source>
        <dbReference type="EMBL" id="ESK64919.1"/>
    </source>
</evidence>
<dbReference type="EMBL" id="ACIN03000015">
    <property type="protein sequence ID" value="ESK64919.1"/>
    <property type="molecule type" value="Genomic_DNA"/>
</dbReference>
<dbReference type="eggNOG" id="COG4470">
    <property type="taxonomic scope" value="Bacteria"/>
</dbReference>
<evidence type="ECO:0000256" key="1">
    <source>
        <dbReference type="PIRSR" id="PIRSR012565-1"/>
    </source>
</evidence>
<gene>
    <name evidence="3" type="ORF">GCWU000182_001651</name>
</gene>
<keyword evidence="4" id="KW-1185">Reference proteome</keyword>
<evidence type="ECO:0008006" key="5">
    <source>
        <dbReference type="Google" id="ProtNLM"/>
    </source>
</evidence>
<organism evidence="3 4">
    <name type="scientific">Abiotrophia defectiva ATCC 49176</name>
    <dbReference type="NCBI Taxonomy" id="592010"/>
    <lineage>
        <taxon>Bacteria</taxon>
        <taxon>Bacillati</taxon>
        <taxon>Bacillota</taxon>
        <taxon>Bacilli</taxon>
        <taxon>Lactobacillales</taxon>
        <taxon>Aerococcaceae</taxon>
        <taxon>Abiotrophia</taxon>
    </lineage>
</organism>
<dbReference type="Proteomes" id="UP000019050">
    <property type="component" value="Unassembled WGS sequence"/>
</dbReference>
<dbReference type="InterPro" id="IPR038141">
    <property type="entry name" value="YutD-like_sf"/>
</dbReference>
<sequence>MTQRDNNISYQIDSILTDVSQDQVQEDKQIRQINEDHLLIKEEPYQLVLNYREGFDLLAFENRYQEYFEKFDFIVGDWGFEQLRLRGFYQIGQAKVPKDQTIDFLEDYLNEYCNFGCRYFVLAKEREVAKYAKLKDKAKTKPAPIEKKVGETKQLAKIQVKEDPNRFKGNKVDAPAKGGKKPFKKRNRRPASGNQAAPKQAPVAAKQRKNNFVIKQKNKTNP</sequence>
<dbReference type="Gene3D" id="3.50.4.20">
    <property type="match status" value="1"/>
</dbReference>
<proteinExistence type="predicted"/>
<feature type="region of interest" description="Disordered" evidence="2">
    <location>
        <begin position="159"/>
        <end position="222"/>
    </location>
</feature>
<dbReference type="OrthoDB" id="1650379at2"/>
<feature type="disulfide bond" evidence="1">
    <location>
        <begin position="113"/>
        <end position="117"/>
    </location>
</feature>
<dbReference type="Pfam" id="PF06265">
    <property type="entry name" value="YutD-like"/>
    <property type="match status" value="1"/>
</dbReference>
<dbReference type="STRING" id="592010.GCWU000182_001651"/>
<comment type="caution">
    <text evidence="3">The sequence shown here is derived from an EMBL/GenBank/DDBJ whole genome shotgun (WGS) entry which is preliminary data.</text>
</comment>
<evidence type="ECO:0000256" key="2">
    <source>
        <dbReference type="SAM" id="MobiDB-lite"/>
    </source>
</evidence>